<feature type="compositionally biased region" description="Basic residues" evidence="1">
    <location>
        <begin position="60"/>
        <end position="70"/>
    </location>
</feature>
<proteinExistence type="predicted"/>
<feature type="compositionally biased region" description="Basic and acidic residues" evidence="1">
    <location>
        <begin position="80"/>
        <end position="91"/>
    </location>
</feature>
<keyword evidence="3" id="KW-1185">Reference proteome</keyword>
<feature type="region of interest" description="Disordered" evidence="1">
    <location>
        <begin position="58"/>
        <end position="100"/>
    </location>
</feature>
<sequence>MTDRPANRTGRKPILKPDPPILKLIYEFALNGYSGAEAARRLDVHPDTLKRFMLREPKARRARDRGRAERRRLLLAGPAARRDLPGPERPKPGQTCPTCGSRVGLDDQAIVLTPAFMADARRRFENIIDKYIAAKRDAEAGGADEAATGGAEGGR</sequence>
<evidence type="ECO:0000313" key="3">
    <source>
        <dbReference type="Proteomes" id="UP000509367"/>
    </source>
</evidence>
<gene>
    <name evidence="2" type="ORF">HTY61_09370</name>
</gene>
<evidence type="ECO:0000256" key="1">
    <source>
        <dbReference type="SAM" id="MobiDB-lite"/>
    </source>
</evidence>
<accession>A0A6N1VC79</accession>
<name>A0A6N1VC79_9HYPH</name>
<protein>
    <submittedName>
        <fullName evidence="2">Uncharacterized protein</fullName>
    </submittedName>
</protein>
<dbReference type="AlphaFoldDB" id="A0A6N1VC79"/>
<dbReference type="EMBL" id="CP054836">
    <property type="protein sequence ID" value="QKV18641.1"/>
    <property type="molecule type" value="Genomic_DNA"/>
</dbReference>
<evidence type="ECO:0000313" key="2">
    <source>
        <dbReference type="EMBL" id="QKV18641.1"/>
    </source>
</evidence>
<dbReference type="KEGG" id="orm:HTY61_09370"/>
<reference evidence="2 3" key="1">
    <citation type="submission" date="2020-06" db="EMBL/GenBank/DDBJ databases">
        <title>Oricola thermophila sp. nov. isolated from a tidal sediments.</title>
        <authorList>
            <person name="Kwon K.K."/>
            <person name="Yang S.-H."/>
            <person name="Park M.-J."/>
        </authorList>
    </citation>
    <scope>NUCLEOTIDE SEQUENCE [LARGE SCALE GENOMIC DNA]</scope>
    <source>
        <strain evidence="2 3">MEBiC13590</strain>
    </source>
</reference>
<dbReference type="Proteomes" id="UP000509367">
    <property type="component" value="Chromosome"/>
</dbReference>
<dbReference type="RefSeq" id="WP_175276534.1">
    <property type="nucleotide sequence ID" value="NZ_CP054836.1"/>
</dbReference>
<organism evidence="2 3">
    <name type="scientific">Oricola thermophila</name>
    <dbReference type="NCBI Taxonomy" id="2742145"/>
    <lineage>
        <taxon>Bacteria</taxon>
        <taxon>Pseudomonadati</taxon>
        <taxon>Pseudomonadota</taxon>
        <taxon>Alphaproteobacteria</taxon>
        <taxon>Hyphomicrobiales</taxon>
        <taxon>Ahrensiaceae</taxon>
        <taxon>Oricola</taxon>
    </lineage>
</organism>